<dbReference type="Proteomes" id="UP001432995">
    <property type="component" value="Unassembled WGS sequence"/>
</dbReference>
<gene>
    <name evidence="1" type="ORF">ABS770_26020</name>
</gene>
<dbReference type="InterPro" id="IPR027417">
    <property type="entry name" value="P-loop_NTPase"/>
</dbReference>
<sequence length="111" mass="12748">TFLDKFLHRYYGARPELRDQERQHVITDAVSGRMHGSRPEREAIEYLEASKLPVLDVVIHQKSVIPETLISGQTVFEISGLTDAEQRAVDEFQAVWSHVKDKFSLKQRVTA</sequence>
<feature type="non-terminal residue" evidence="1">
    <location>
        <position position="1"/>
    </location>
</feature>
<evidence type="ECO:0000313" key="1">
    <source>
        <dbReference type="EMBL" id="MER2291718.1"/>
    </source>
</evidence>
<dbReference type="EMBL" id="JBELQD010000056">
    <property type="protein sequence ID" value="MER2291718.1"/>
    <property type="molecule type" value="Genomic_DNA"/>
</dbReference>
<reference evidence="1" key="1">
    <citation type="submission" date="2024-06" db="EMBL/GenBank/DDBJ databases">
        <authorList>
            <person name="Campbell A.G."/>
        </authorList>
    </citation>
    <scope>NUCLEOTIDE SEQUENCE</scope>
    <source>
        <strain evidence="1">EM17</strain>
    </source>
</reference>
<dbReference type="Gene3D" id="3.40.50.300">
    <property type="entry name" value="P-loop containing nucleotide triphosphate hydrolases"/>
    <property type="match status" value="1"/>
</dbReference>
<accession>A0ABV1RA65</accession>
<proteinExistence type="predicted"/>
<dbReference type="RefSeq" id="WP_350381049.1">
    <property type="nucleotide sequence ID" value="NZ_JBELQD010000056.1"/>
</dbReference>
<protein>
    <submittedName>
        <fullName evidence="1">Uncharacterized protein</fullName>
    </submittedName>
</protein>
<evidence type="ECO:0000313" key="2">
    <source>
        <dbReference type="Proteomes" id="UP001432995"/>
    </source>
</evidence>
<name>A0ABV1RA65_9HYPH</name>
<comment type="caution">
    <text evidence="1">The sequence shown here is derived from an EMBL/GenBank/DDBJ whole genome shotgun (WGS) entry which is preliminary data.</text>
</comment>
<keyword evidence="2" id="KW-1185">Reference proteome</keyword>
<organism evidence="1 2">
    <name type="scientific">Methylobacterium brachiatum</name>
    <dbReference type="NCBI Taxonomy" id="269660"/>
    <lineage>
        <taxon>Bacteria</taxon>
        <taxon>Pseudomonadati</taxon>
        <taxon>Pseudomonadota</taxon>
        <taxon>Alphaproteobacteria</taxon>
        <taxon>Hyphomicrobiales</taxon>
        <taxon>Methylobacteriaceae</taxon>
        <taxon>Methylobacterium</taxon>
    </lineage>
</organism>